<sequence length="68" mass="7417">MTSIIIINSEGRQKLLFSVSGRGWDLQIKAVHPRKSAIFPKAYFQPAKSTPGQAALGFCGLNEVLRTA</sequence>
<dbReference type="RefSeq" id="WP_253966745.1">
    <property type="nucleotide sequence ID" value="NZ_JAMFTH010000001.1"/>
</dbReference>
<gene>
    <name evidence="1" type="ORF">M6D89_04065</name>
</gene>
<proteinExistence type="predicted"/>
<dbReference type="AlphaFoldDB" id="A0A9X2KSP9"/>
<evidence type="ECO:0000313" key="1">
    <source>
        <dbReference type="EMBL" id="MCP8898469.1"/>
    </source>
</evidence>
<name>A0A9X2KSP9_9GAMM</name>
<reference evidence="1" key="1">
    <citation type="submission" date="2022-05" db="EMBL/GenBank/DDBJ databases">
        <authorList>
            <person name="Sun H.-N."/>
        </authorList>
    </citation>
    <scope>NUCLEOTIDE SEQUENCE</scope>
    <source>
        <strain evidence="1">HB14</strain>
    </source>
</reference>
<comment type="caution">
    <text evidence="1">The sequence shown here is derived from an EMBL/GenBank/DDBJ whole genome shotgun (WGS) entry which is preliminary data.</text>
</comment>
<organism evidence="1 2">
    <name type="scientific">Gilvimarinus xylanilyticus</name>
    <dbReference type="NCBI Taxonomy" id="2944139"/>
    <lineage>
        <taxon>Bacteria</taxon>
        <taxon>Pseudomonadati</taxon>
        <taxon>Pseudomonadota</taxon>
        <taxon>Gammaproteobacteria</taxon>
        <taxon>Cellvibrionales</taxon>
        <taxon>Cellvibrionaceae</taxon>
        <taxon>Gilvimarinus</taxon>
    </lineage>
</organism>
<protein>
    <submittedName>
        <fullName evidence="1">Uncharacterized protein</fullName>
    </submittedName>
</protein>
<accession>A0A9X2KSP9</accession>
<evidence type="ECO:0000313" key="2">
    <source>
        <dbReference type="Proteomes" id="UP001139319"/>
    </source>
</evidence>
<dbReference type="Proteomes" id="UP001139319">
    <property type="component" value="Unassembled WGS sequence"/>
</dbReference>
<keyword evidence="2" id="KW-1185">Reference proteome</keyword>
<reference evidence="1" key="2">
    <citation type="submission" date="2023-01" db="EMBL/GenBank/DDBJ databases">
        <title>Gilvimarinus xylanilyticus HB14 isolated from Caulerpa lentillifera aquaculture base in Hainan, China.</title>
        <authorList>
            <person name="Zhang Y.-J."/>
        </authorList>
    </citation>
    <scope>NUCLEOTIDE SEQUENCE</scope>
    <source>
        <strain evidence="1">HB14</strain>
    </source>
</reference>
<dbReference type="EMBL" id="JAMFTH010000001">
    <property type="protein sequence ID" value="MCP8898469.1"/>
    <property type="molecule type" value="Genomic_DNA"/>
</dbReference>